<evidence type="ECO:0000256" key="1">
    <source>
        <dbReference type="ARBA" id="ARBA00004651"/>
    </source>
</evidence>
<feature type="transmembrane region" description="Helical" evidence="7">
    <location>
        <begin position="531"/>
        <end position="551"/>
    </location>
</feature>
<gene>
    <name evidence="8" type="ORF">B5808_14440</name>
</gene>
<feature type="transmembrane region" description="Helical" evidence="7">
    <location>
        <begin position="234"/>
        <end position="252"/>
    </location>
</feature>
<evidence type="ECO:0000256" key="7">
    <source>
        <dbReference type="SAM" id="Phobius"/>
    </source>
</evidence>
<evidence type="ECO:0000256" key="5">
    <source>
        <dbReference type="ARBA" id="ARBA00023136"/>
    </source>
</evidence>
<evidence type="ECO:0000256" key="3">
    <source>
        <dbReference type="ARBA" id="ARBA00022692"/>
    </source>
</evidence>
<dbReference type="RefSeq" id="WP_085020411.1">
    <property type="nucleotide sequence ID" value="NZ_BMHD01000001.1"/>
</dbReference>
<keyword evidence="9" id="KW-1185">Reference proteome</keyword>
<protein>
    <submittedName>
        <fullName evidence="8">Transporter</fullName>
    </submittedName>
</protein>
<comment type="subcellular location">
    <subcellularLocation>
        <location evidence="1">Cell membrane</location>
        <topology evidence="1">Multi-pass membrane protein</topology>
    </subcellularLocation>
</comment>
<feature type="transmembrane region" description="Helical" evidence="7">
    <location>
        <begin position="669"/>
        <end position="700"/>
    </location>
</feature>
<dbReference type="PANTHER" id="PTHR33406:SF13">
    <property type="entry name" value="MEMBRANE PROTEIN YDFJ"/>
    <property type="match status" value="1"/>
</dbReference>
<feature type="transmembrane region" description="Helical" evidence="7">
    <location>
        <begin position="308"/>
        <end position="331"/>
    </location>
</feature>
<dbReference type="AlphaFoldDB" id="A0A1X9LM59"/>
<feature type="transmembrane region" description="Helical" evidence="7">
    <location>
        <begin position="273"/>
        <end position="302"/>
    </location>
</feature>
<dbReference type="InterPro" id="IPR050545">
    <property type="entry name" value="Mycobact_MmpL"/>
</dbReference>
<dbReference type="SUPFAM" id="SSF82866">
    <property type="entry name" value="Multidrug efflux transporter AcrB transmembrane domain"/>
    <property type="match status" value="2"/>
</dbReference>
<proteinExistence type="predicted"/>
<feature type="compositionally biased region" description="Basic and acidic residues" evidence="6">
    <location>
        <begin position="985"/>
        <end position="994"/>
    </location>
</feature>
<feature type="transmembrane region" description="Helical" evidence="7">
    <location>
        <begin position="16"/>
        <end position="37"/>
    </location>
</feature>
<evidence type="ECO:0000313" key="8">
    <source>
        <dbReference type="EMBL" id="ARJ06273.1"/>
    </source>
</evidence>
<dbReference type="GO" id="GO:0005886">
    <property type="term" value="C:plasma membrane"/>
    <property type="evidence" value="ECO:0007669"/>
    <property type="project" value="UniProtKB-SubCell"/>
</dbReference>
<feature type="region of interest" description="Disordered" evidence="6">
    <location>
        <begin position="974"/>
        <end position="994"/>
    </location>
</feature>
<dbReference type="PROSITE" id="PS50156">
    <property type="entry name" value="SSD"/>
    <property type="match status" value="1"/>
</dbReference>
<name>A0A1X9LM59_9MICO</name>
<feature type="transmembrane region" description="Helical" evidence="7">
    <location>
        <begin position="644"/>
        <end position="663"/>
    </location>
</feature>
<dbReference type="Pfam" id="PF03176">
    <property type="entry name" value="MMPL"/>
    <property type="match status" value="2"/>
</dbReference>
<keyword evidence="5 7" id="KW-0472">Membrane</keyword>
<evidence type="ECO:0000256" key="6">
    <source>
        <dbReference type="SAM" id="MobiDB-lite"/>
    </source>
</evidence>
<dbReference type="PANTHER" id="PTHR33406">
    <property type="entry name" value="MEMBRANE PROTEIN MJ1562-RELATED"/>
    <property type="match status" value="1"/>
</dbReference>
<feature type="transmembrane region" description="Helical" evidence="7">
    <location>
        <begin position="208"/>
        <end position="228"/>
    </location>
</feature>
<evidence type="ECO:0000256" key="4">
    <source>
        <dbReference type="ARBA" id="ARBA00022989"/>
    </source>
</evidence>
<dbReference type="InterPro" id="IPR000731">
    <property type="entry name" value="SSD"/>
</dbReference>
<evidence type="ECO:0000256" key="2">
    <source>
        <dbReference type="ARBA" id="ARBA00022475"/>
    </source>
</evidence>
<keyword evidence="3 7" id="KW-0812">Transmembrane</keyword>
<dbReference type="EMBL" id="CP020715">
    <property type="protein sequence ID" value="ARJ06273.1"/>
    <property type="molecule type" value="Genomic_DNA"/>
</dbReference>
<keyword evidence="2" id="KW-1003">Cell membrane</keyword>
<feature type="transmembrane region" description="Helical" evidence="7">
    <location>
        <begin position="596"/>
        <end position="623"/>
    </location>
</feature>
<feature type="transmembrane region" description="Helical" evidence="7">
    <location>
        <begin position="370"/>
        <end position="391"/>
    </location>
</feature>
<dbReference type="KEGG" id="cphy:B5808_14440"/>
<keyword evidence="4 7" id="KW-1133">Transmembrane helix</keyword>
<reference evidence="8 9" key="1">
    <citation type="submission" date="2017-04" db="EMBL/GenBank/DDBJ databases">
        <authorList>
            <person name="Afonso C.L."/>
            <person name="Miller P.J."/>
            <person name="Scott M.A."/>
            <person name="Spackman E."/>
            <person name="Goraichik I."/>
            <person name="Dimitrov K.M."/>
            <person name="Suarez D.L."/>
            <person name="Swayne D.E."/>
        </authorList>
    </citation>
    <scope>NUCLEOTIDE SEQUENCE [LARGE SCALE GENOMIC DNA]</scope>
    <source>
        <strain evidence="9">XA(T)</strain>
    </source>
</reference>
<feature type="transmembrane region" description="Helical" evidence="7">
    <location>
        <begin position="563"/>
        <end position="584"/>
    </location>
</feature>
<dbReference type="Proteomes" id="UP000192775">
    <property type="component" value="Chromosome"/>
</dbReference>
<feature type="transmembrane region" description="Helical" evidence="7">
    <location>
        <begin position="181"/>
        <end position="201"/>
    </location>
</feature>
<dbReference type="STRING" id="1619308.B5808_14440"/>
<evidence type="ECO:0000313" key="9">
    <source>
        <dbReference type="Proteomes" id="UP000192775"/>
    </source>
</evidence>
<organism evidence="8 9">
    <name type="scientific">Cnuibacter physcomitrellae</name>
    <dbReference type="NCBI Taxonomy" id="1619308"/>
    <lineage>
        <taxon>Bacteria</taxon>
        <taxon>Bacillati</taxon>
        <taxon>Actinomycetota</taxon>
        <taxon>Actinomycetes</taxon>
        <taxon>Micrococcales</taxon>
        <taxon>Microbacteriaceae</taxon>
        <taxon>Cnuibacter</taxon>
    </lineage>
</organism>
<dbReference type="Gene3D" id="1.20.1640.10">
    <property type="entry name" value="Multidrug efflux transporter AcrB transmembrane domain"/>
    <property type="match status" value="2"/>
</dbReference>
<accession>A0A1X9LM59</accession>
<sequence>MATFLYRIGRFAYRRAWYVIATWVLALGAVLGAGLALGGQFQESFTIPGTESQQTIDQLDRVFPQVAGASAQVVYQAPKGSTVDDPAVKQAIQDMATTMGDLDQVAAVVDPYSEYATNAISEDRTIAYTQVQFDGPATDVTTQTLDELQAEAAPVEADGVRVEFGGSVFQEVSFGLTWTEAVGVLFAGVVLFVTFGSLLAAGMPLLSAILGVGLSSGAIMVTAAFTTVSSTAPMLAVMIGLAVGIDYALFILSRHRSQLAQGLDPEESAAQAVATAGGAVVFAGVTVIIALLGLLVVGIPFLSVMGVGAAFAVLVAVSIAVTLIPAIMGVARGRLVPKAGSRAQRRALAAAEHEGEGTARPSLGGRWVRIVMKAPIVFIVAIIGLLGVASIPALSLDLNLPTAASQPEDDTARQAYDLIAQGFGPGYNGAIVVAADITQTTDIQDDLAGIRSDLEAVDGVAYVGQGLPDQGLDTAIFRVVPTTAPDDPATKELVQHLRDLKGEIEDQYGTPITVSGQTAVAIDVSTQLTNALLPFGVLVVGLSIVLLAMVFRSLAVPIKAALGFALSVCVSFGVTVAVFQWGWLADLLHVTSTGPIISFLPILLMAILFGLAMDYEVFLVSGMREEFVKSGDARRAVRVGFQHGARVVTAAALIMFFVFFAFVPEGDGAIKMIALALAVGVFVDAFLVRMTLVPAVMTLLGRRAWSLPRWLDRLLPNVDVEGEGLRAHIEAKAWADARRGDVLTAEGLRVDGVPATVTASAPEGAIVLLAGDPGARRLVAGALAGRVAPAGGHLQVLGHPLPSARTRVERLSALVDLDGGPAGSGPVSDAETVGEAILERMRWGRSALRRVPREEVEDLVRRFDDALATASASDGRVSIHTPLSALSATGLALLRIALAGAQGARLVVADPGDAPLAVGSEAFLSAVAAVVGSDVTVVIGVPVPAASATSAESDLDGRALVRIDLGGSPAVTPSAGFAGGTRSLDPARLEGAHR</sequence>
<dbReference type="InterPro" id="IPR004869">
    <property type="entry name" value="MMPL_dom"/>
</dbReference>